<protein>
    <submittedName>
        <fullName evidence="1">Uncharacterized protein</fullName>
    </submittedName>
</protein>
<evidence type="ECO:0000313" key="1">
    <source>
        <dbReference type="EMBL" id="KKN77838.1"/>
    </source>
</evidence>
<dbReference type="AlphaFoldDB" id="A0A0F9WHI1"/>
<comment type="caution">
    <text evidence="1">The sequence shown here is derived from an EMBL/GenBank/DDBJ whole genome shotgun (WGS) entry which is preliminary data.</text>
</comment>
<gene>
    <name evidence="1" type="ORF">LCGC14_0355750</name>
</gene>
<organism evidence="1">
    <name type="scientific">marine sediment metagenome</name>
    <dbReference type="NCBI Taxonomy" id="412755"/>
    <lineage>
        <taxon>unclassified sequences</taxon>
        <taxon>metagenomes</taxon>
        <taxon>ecological metagenomes</taxon>
    </lineage>
</organism>
<accession>A0A0F9WHI1</accession>
<dbReference type="EMBL" id="LAZR01000272">
    <property type="protein sequence ID" value="KKN77838.1"/>
    <property type="molecule type" value="Genomic_DNA"/>
</dbReference>
<name>A0A0F9WHI1_9ZZZZ</name>
<proteinExistence type="predicted"/>
<sequence length="54" mass="6349">MSIAYQMAYHGNDSIFVWGQMVLLEDSEVETKRKKRNAILIREHIDRALAQEKD</sequence>
<reference evidence="1" key="1">
    <citation type="journal article" date="2015" name="Nature">
        <title>Complex archaea that bridge the gap between prokaryotes and eukaryotes.</title>
        <authorList>
            <person name="Spang A."/>
            <person name="Saw J.H."/>
            <person name="Jorgensen S.L."/>
            <person name="Zaremba-Niedzwiedzka K."/>
            <person name="Martijn J."/>
            <person name="Lind A.E."/>
            <person name="van Eijk R."/>
            <person name="Schleper C."/>
            <person name="Guy L."/>
            <person name="Ettema T.J."/>
        </authorList>
    </citation>
    <scope>NUCLEOTIDE SEQUENCE</scope>
</reference>